<dbReference type="EMBL" id="JALDAY010000002">
    <property type="protein sequence ID" value="MCI3271056.1"/>
    <property type="molecule type" value="Genomic_DNA"/>
</dbReference>
<keyword evidence="2" id="KW-1185">Reference proteome</keyword>
<name>A0ABS9Y1F8_9ACTN</name>
<protein>
    <submittedName>
        <fullName evidence="1">Uncharacterized protein</fullName>
    </submittedName>
</protein>
<evidence type="ECO:0000313" key="2">
    <source>
        <dbReference type="Proteomes" id="UP001165269"/>
    </source>
</evidence>
<evidence type="ECO:0000313" key="1">
    <source>
        <dbReference type="EMBL" id="MCI3271056.1"/>
    </source>
</evidence>
<gene>
    <name evidence="1" type="ORF">MQP27_08015</name>
</gene>
<proteinExistence type="predicted"/>
<comment type="caution">
    <text evidence="1">The sequence shown here is derived from an EMBL/GenBank/DDBJ whole genome shotgun (WGS) entry which is preliminary data.</text>
</comment>
<dbReference type="Proteomes" id="UP001165269">
    <property type="component" value="Unassembled WGS sequence"/>
</dbReference>
<dbReference type="RefSeq" id="WP_242762896.1">
    <property type="nucleotide sequence ID" value="NZ_JALDAY010000002.1"/>
</dbReference>
<reference evidence="1" key="1">
    <citation type="submission" date="2022-03" db="EMBL/GenBank/DDBJ databases">
        <title>Streptomyces 7R015 and 7R016 isolated from Barleria lupulina in Thailand.</title>
        <authorList>
            <person name="Kanchanasin P."/>
            <person name="Phongsopitanun W."/>
            <person name="Tanasupawat S."/>
        </authorList>
    </citation>
    <scope>NUCLEOTIDE SEQUENCE</scope>
    <source>
        <strain evidence="1">7R015</strain>
    </source>
</reference>
<accession>A0ABS9Y1F8</accession>
<sequence length="96" mass="10572">MNELPRVLRSYSFTVATMLRPADVGERFNVTVFGSSSGRVYGRDQWAWDAIAGRYQPHGTPWVPRTEAVNEDLAHLSSVIPFGRKAVPADAPPMAA</sequence>
<organism evidence="1 2">
    <name type="scientific">Streptomyces cylindrosporus</name>
    <dbReference type="NCBI Taxonomy" id="2927583"/>
    <lineage>
        <taxon>Bacteria</taxon>
        <taxon>Bacillati</taxon>
        <taxon>Actinomycetota</taxon>
        <taxon>Actinomycetes</taxon>
        <taxon>Kitasatosporales</taxon>
        <taxon>Streptomycetaceae</taxon>
        <taxon>Streptomyces</taxon>
    </lineage>
</organism>